<dbReference type="AlphaFoldDB" id="A0A0M7AIY9"/>
<evidence type="ECO:0000313" key="2">
    <source>
        <dbReference type="EMBL" id="CTQ74607.1"/>
    </source>
</evidence>
<sequence>MSARPVISTIAAAALSVFAFSGAASAMSEPTFEEAFAAAETISYKAQVVTTNPARNEIIVKAKDRNEFAVPVQPGFDIASVRENQFLNVTYLAGVVIDIEKSKNTKPEIDASKTVVLADEDRLPAGLTARQMTVTVKILTADTETGKVRFTGPDGEDRTYTVQNPDILSDLRIKGGDLFDITFFDAIGFEITNT</sequence>
<proteinExistence type="predicted"/>
<gene>
    <name evidence="2" type="ORF">LAX5112_03919</name>
</gene>
<dbReference type="Proteomes" id="UP000053235">
    <property type="component" value="Unassembled WGS sequence"/>
</dbReference>
<organism evidence="2 3">
    <name type="scientific">Roseibium alexandrii</name>
    <dbReference type="NCBI Taxonomy" id="388408"/>
    <lineage>
        <taxon>Bacteria</taxon>
        <taxon>Pseudomonadati</taxon>
        <taxon>Pseudomonadota</taxon>
        <taxon>Alphaproteobacteria</taxon>
        <taxon>Hyphomicrobiales</taxon>
        <taxon>Stappiaceae</taxon>
        <taxon>Roseibium</taxon>
    </lineage>
</organism>
<keyword evidence="1" id="KW-0732">Signal</keyword>
<keyword evidence="3" id="KW-1185">Reference proteome</keyword>
<accession>A0A0M7AIY9</accession>
<name>A0A0M7AIY9_9HYPH</name>
<dbReference type="RefSeq" id="WP_208981448.1">
    <property type="nucleotide sequence ID" value="NZ_CXWD01000017.1"/>
</dbReference>
<feature type="chain" id="PRO_5005809480" evidence="1">
    <location>
        <begin position="27"/>
        <end position="194"/>
    </location>
</feature>
<protein>
    <submittedName>
        <fullName evidence="2">Uncharacterized protein</fullName>
    </submittedName>
</protein>
<dbReference type="EMBL" id="CXWD01000017">
    <property type="protein sequence ID" value="CTQ74607.1"/>
    <property type="molecule type" value="Genomic_DNA"/>
</dbReference>
<evidence type="ECO:0000256" key="1">
    <source>
        <dbReference type="SAM" id="SignalP"/>
    </source>
</evidence>
<evidence type="ECO:0000313" key="3">
    <source>
        <dbReference type="Proteomes" id="UP000053235"/>
    </source>
</evidence>
<feature type="signal peptide" evidence="1">
    <location>
        <begin position="1"/>
        <end position="26"/>
    </location>
</feature>
<reference evidence="3" key="1">
    <citation type="submission" date="2015-07" db="EMBL/GenBank/DDBJ databases">
        <authorList>
            <person name="Rodrigo-Torres Lidia"/>
            <person name="Arahal R.David."/>
        </authorList>
    </citation>
    <scope>NUCLEOTIDE SEQUENCE [LARGE SCALE GENOMIC DNA]</scope>
    <source>
        <strain evidence="3">CECT 5112</strain>
    </source>
</reference>